<dbReference type="InParanoid" id="D4H1X2"/>
<dbReference type="PROSITE" id="PS50110">
    <property type="entry name" value="RESPONSE_REGULATORY"/>
    <property type="match status" value="1"/>
</dbReference>
<dbReference type="RefSeq" id="WP_013009497.1">
    <property type="nucleotide sequence ID" value="NC_013943.1"/>
</dbReference>
<evidence type="ECO:0000313" key="4">
    <source>
        <dbReference type="EMBL" id="ADD66949.1"/>
    </source>
</evidence>
<dbReference type="EMBL" id="CP001968">
    <property type="protein sequence ID" value="ADD66949.1"/>
    <property type="molecule type" value="Genomic_DNA"/>
</dbReference>
<dbReference type="InterPro" id="IPR001789">
    <property type="entry name" value="Sig_transdc_resp-reg_receiver"/>
</dbReference>
<dbReference type="Proteomes" id="UP000002012">
    <property type="component" value="Chromosome"/>
</dbReference>
<organism evidence="4 5">
    <name type="scientific">Denitrovibrio acetiphilus (strain DSM 12809 / NBRC 114555 / N2460)</name>
    <dbReference type="NCBI Taxonomy" id="522772"/>
    <lineage>
        <taxon>Bacteria</taxon>
        <taxon>Pseudomonadati</taxon>
        <taxon>Deferribacterota</taxon>
        <taxon>Deferribacteres</taxon>
        <taxon>Deferribacterales</taxon>
        <taxon>Geovibrionaceae</taxon>
        <taxon>Denitrovibrio</taxon>
    </lineage>
</organism>
<feature type="modified residue" description="4-aspartylphosphate" evidence="2">
    <location>
        <position position="54"/>
    </location>
</feature>
<dbReference type="Gene3D" id="3.40.50.2300">
    <property type="match status" value="1"/>
</dbReference>
<dbReference type="PANTHER" id="PTHR44591">
    <property type="entry name" value="STRESS RESPONSE REGULATOR PROTEIN 1"/>
    <property type="match status" value="1"/>
</dbReference>
<keyword evidence="1 2" id="KW-0597">Phosphoprotein</keyword>
<dbReference type="eggNOG" id="COG0745">
    <property type="taxonomic scope" value="Bacteria"/>
</dbReference>
<dbReference type="STRING" id="522772.Dacet_0144"/>
<dbReference type="PANTHER" id="PTHR44591:SF3">
    <property type="entry name" value="RESPONSE REGULATORY DOMAIN-CONTAINING PROTEIN"/>
    <property type="match status" value="1"/>
</dbReference>
<sequence length="115" mass="13034">MRNLNVLYVEDDEITRMVLSRQLSAEYSNIFQAADGKEGLRIYKEILPDVVITDLTMPVMSGMEMIMHILEIRPDQPIIVLTGCYDESQHFLDCVVISKPVVATDIFKTVESLGI</sequence>
<dbReference type="InterPro" id="IPR011006">
    <property type="entry name" value="CheY-like_superfamily"/>
</dbReference>
<evidence type="ECO:0000259" key="3">
    <source>
        <dbReference type="PROSITE" id="PS50110"/>
    </source>
</evidence>
<dbReference type="GO" id="GO:0000160">
    <property type="term" value="P:phosphorelay signal transduction system"/>
    <property type="evidence" value="ECO:0007669"/>
    <property type="project" value="InterPro"/>
</dbReference>
<dbReference type="CDD" id="cd00156">
    <property type="entry name" value="REC"/>
    <property type="match status" value="1"/>
</dbReference>
<keyword evidence="5" id="KW-1185">Reference proteome</keyword>
<dbReference type="SUPFAM" id="SSF52172">
    <property type="entry name" value="CheY-like"/>
    <property type="match status" value="1"/>
</dbReference>
<reference evidence="4 5" key="1">
    <citation type="journal article" date="2010" name="Stand. Genomic Sci.">
        <title>Complete genome sequence of Denitrovibrio acetiphilus type strain (N2460).</title>
        <authorList>
            <person name="Kiss H."/>
            <person name="Lang E."/>
            <person name="Lapidus A."/>
            <person name="Copeland A."/>
            <person name="Nolan M."/>
            <person name="Glavina Del Rio T."/>
            <person name="Chen F."/>
            <person name="Lucas S."/>
            <person name="Tice H."/>
            <person name="Cheng J.F."/>
            <person name="Han C."/>
            <person name="Goodwin L."/>
            <person name="Pitluck S."/>
            <person name="Liolios K."/>
            <person name="Pati A."/>
            <person name="Ivanova N."/>
            <person name="Mavromatis K."/>
            <person name="Chen A."/>
            <person name="Palaniappan K."/>
            <person name="Land M."/>
            <person name="Hauser L."/>
            <person name="Chang Y.J."/>
            <person name="Jeffries C.D."/>
            <person name="Detter J.C."/>
            <person name="Brettin T."/>
            <person name="Spring S."/>
            <person name="Rohde M."/>
            <person name="Goker M."/>
            <person name="Woyke T."/>
            <person name="Bristow J."/>
            <person name="Eisen J.A."/>
            <person name="Markowitz V."/>
            <person name="Hugenholtz P."/>
            <person name="Kyrpides N.C."/>
            <person name="Klenk H.P."/>
        </authorList>
    </citation>
    <scope>NUCLEOTIDE SEQUENCE [LARGE SCALE GENOMIC DNA]</scope>
    <source>
        <strain evidence="5">DSM 12809 / NBRC 114555 / N2460</strain>
    </source>
</reference>
<evidence type="ECO:0000256" key="1">
    <source>
        <dbReference type="ARBA" id="ARBA00022553"/>
    </source>
</evidence>
<feature type="domain" description="Response regulatory" evidence="3">
    <location>
        <begin position="5"/>
        <end position="114"/>
    </location>
</feature>
<protein>
    <submittedName>
        <fullName evidence="4">Response regulator receiver protein</fullName>
    </submittedName>
</protein>
<evidence type="ECO:0000256" key="2">
    <source>
        <dbReference type="PROSITE-ProRule" id="PRU00169"/>
    </source>
</evidence>
<dbReference type="InterPro" id="IPR050595">
    <property type="entry name" value="Bact_response_regulator"/>
</dbReference>
<gene>
    <name evidence="4" type="ordered locus">Dacet_0144</name>
</gene>
<proteinExistence type="predicted"/>
<dbReference type="KEGG" id="dap:Dacet_0144"/>
<dbReference type="PaxDb" id="522772-Dacet_0144"/>
<dbReference type="Pfam" id="PF00072">
    <property type="entry name" value="Response_reg"/>
    <property type="match status" value="1"/>
</dbReference>
<name>D4H1X2_DENA2</name>
<dbReference type="SMART" id="SM00448">
    <property type="entry name" value="REC"/>
    <property type="match status" value="1"/>
</dbReference>
<accession>D4H1X2</accession>
<dbReference type="HOGENOM" id="CLU_000445_69_12_0"/>
<dbReference type="OrthoDB" id="9800029at2"/>
<evidence type="ECO:0000313" key="5">
    <source>
        <dbReference type="Proteomes" id="UP000002012"/>
    </source>
</evidence>
<dbReference type="AlphaFoldDB" id="D4H1X2"/>